<dbReference type="GO" id="GO:0003964">
    <property type="term" value="F:RNA-directed DNA polymerase activity"/>
    <property type="evidence" value="ECO:0007669"/>
    <property type="project" value="UniProtKB-KW"/>
</dbReference>
<accession>A0A147BKL3</accession>
<proteinExistence type="predicted"/>
<dbReference type="AlphaFoldDB" id="A0A147BKL3"/>
<dbReference type="PROSITE" id="PS50878">
    <property type="entry name" value="RT_POL"/>
    <property type="match status" value="1"/>
</dbReference>
<dbReference type="PANTHER" id="PTHR33395:SF22">
    <property type="entry name" value="REVERSE TRANSCRIPTASE DOMAIN-CONTAINING PROTEIN"/>
    <property type="match status" value="1"/>
</dbReference>
<keyword evidence="2" id="KW-0255">Endonuclease</keyword>
<feature type="non-terminal residue" evidence="2">
    <location>
        <position position="1"/>
    </location>
</feature>
<dbReference type="SUPFAM" id="SSF56672">
    <property type="entry name" value="DNA/RNA polymerases"/>
    <property type="match status" value="1"/>
</dbReference>
<evidence type="ECO:0000313" key="2">
    <source>
        <dbReference type="EMBL" id="JAR90982.1"/>
    </source>
</evidence>
<dbReference type="PANTHER" id="PTHR33395">
    <property type="entry name" value="TRANSCRIPTASE, PUTATIVE-RELATED-RELATED"/>
    <property type="match status" value="1"/>
</dbReference>
<keyword evidence="2" id="KW-0378">Hydrolase</keyword>
<dbReference type="InterPro" id="IPR005135">
    <property type="entry name" value="Endo/exonuclease/phosphatase"/>
</dbReference>
<dbReference type="CDD" id="cd01650">
    <property type="entry name" value="RT_nLTR_like"/>
    <property type="match status" value="1"/>
</dbReference>
<keyword evidence="2" id="KW-0695">RNA-directed DNA polymerase</keyword>
<feature type="domain" description="Reverse transcriptase" evidence="1">
    <location>
        <begin position="468"/>
        <end position="734"/>
    </location>
</feature>
<sequence length="921" mass="105200">TECGVLLINCQSIKNKIDDFNGLLQIFNPDIVFATESWLDASIKDSEIFPCDYRVYRKDRNARGGGVFIMVKELFHSVEIDIHCNDVESVWCRLSTPEMGTMALGSFYRPPGASVEAIRSLDSILSTLPDDRFILAGDFNLPDLKWDGNTPSGGVSSAFNDVISTYGLKQYVSSATRGANILDLILCNDPNVVRCVSVLPGISDHHIVTAKFILPQLVPASHDVKKVYIYGKANYNEIINELEDELTMFMSKSLTYDANSLWTDFRNLLSKLVDKHIPCKYVKDKPKPDKPWMNYKVKKVVRKRSRMYSKYKKNPTANLEYRLKELDIVYRSTISTAKEDYFSGLAKAININSKAFWSYLRKTRKERTGIPSITNTGRVITDNTTKANCFNDYFQSIFLKNGDYEHLPILTDRVENAMPPVIITLEGIRNCLNSLKEDKAVGPDEMSPKVLRACSCIVSQYFYVIFCKSLESGLLPKEWKQTYVVPIHKNGPKSIVDNYRPISLSCIACKIFEHIVYSSIIMHLEDNNFFCPNQHGFRRGVSCSTQLIELYHDLVSAAENRLQTDAIFMDFRKAFDSVSHQLLLHKMSALNIDRNVLQWIKDYLSGRKQCVVLGGKRSEYVDVTSGVPQGSVLGPLLFLIYINDIASSISSNIRLFADDCVIYRTIRNVNDVSSLQEDLNRVSLWCGTWELGLNTSKCFHVAFSKKKHNIDSAYAIGRDSLRKVSEIKYLGVILSENLSFNQHIDMIMKKAGRVLSLVIRNLRSAPQILKETAYRSLVRPHLEYASAVWDPHQKYLIDKIEGIQNRAVRFILNKYSRAESVTQMKVCMGIEPLEKRRKKNRLKLIYAINNDLTGIDKSNYLEMPHYISSRRDHIKKIREIKCRTNYMMFSFFPRTISEWNELPSDIVSANSDSFISLINAM</sequence>
<keyword evidence="2" id="KW-0548">Nucleotidyltransferase</keyword>
<dbReference type="InterPro" id="IPR036691">
    <property type="entry name" value="Endo/exonu/phosph_ase_sf"/>
</dbReference>
<dbReference type="Gene3D" id="3.60.10.10">
    <property type="entry name" value="Endonuclease/exonuclease/phosphatase"/>
    <property type="match status" value="1"/>
</dbReference>
<dbReference type="InterPro" id="IPR000477">
    <property type="entry name" value="RT_dom"/>
</dbReference>
<evidence type="ECO:0000259" key="1">
    <source>
        <dbReference type="PROSITE" id="PS50878"/>
    </source>
</evidence>
<dbReference type="InterPro" id="IPR043502">
    <property type="entry name" value="DNA/RNA_pol_sf"/>
</dbReference>
<dbReference type="GO" id="GO:0004519">
    <property type="term" value="F:endonuclease activity"/>
    <property type="evidence" value="ECO:0007669"/>
    <property type="project" value="UniProtKB-KW"/>
</dbReference>
<keyword evidence="2" id="KW-0540">Nuclease</keyword>
<dbReference type="EMBL" id="GEGO01004422">
    <property type="protein sequence ID" value="JAR90982.1"/>
    <property type="molecule type" value="Transcribed_RNA"/>
</dbReference>
<dbReference type="Pfam" id="PF00078">
    <property type="entry name" value="RVT_1"/>
    <property type="match status" value="1"/>
</dbReference>
<organism evidence="2">
    <name type="scientific">Ixodes ricinus</name>
    <name type="common">Common tick</name>
    <name type="synonym">Acarus ricinus</name>
    <dbReference type="NCBI Taxonomy" id="34613"/>
    <lineage>
        <taxon>Eukaryota</taxon>
        <taxon>Metazoa</taxon>
        <taxon>Ecdysozoa</taxon>
        <taxon>Arthropoda</taxon>
        <taxon>Chelicerata</taxon>
        <taxon>Arachnida</taxon>
        <taxon>Acari</taxon>
        <taxon>Parasitiformes</taxon>
        <taxon>Ixodida</taxon>
        <taxon>Ixodoidea</taxon>
        <taxon>Ixodidae</taxon>
        <taxon>Ixodinae</taxon>
        <taxon>Ixodes</taxon>
    </lineage>
</organism>
<reference evidence="2" key="1">
    <citation type="journal article" date="2018" name="PLoS Negl. Trop. Dis.">
        <title>Sialome diversity of ticks revealed by RNAseq of single tick salivary glands.</title>
        <authorList>
            <person name="Perner J."/>
            <person name="Kropackova S."/>
            <person name="Kopacek P."/>
            <person name="Ribeiro J.M."/>
        </authorList>
    </citation>
    <scope>NUCLEOTIDE SEQUENCE</scope>
    <source>
        <strain evidence="2">Siblings of single egg batch collected in Ceske Budejovice</strain>
        <tissue evidence="2">Salivary glands</tissue>
    </source>
</reference>
<protein>
    <submittedName>
        <fullName evidence="2">Putative endonuclease/reverse transcriptase</fullName>
    </submittedName>
</protein>
<dbReference type="Pfam" id="PF14529">
    <property type="entry name" value="Exo_endo_phos_2"/>
    <property type="match status" value="1"/>
</dbReference>
<name>A0A147BKL3_IXORI</name>
<keyword evidence="2" id="KW-0808">Transferase</keyword>
<dbReference type="SUPFAM" id="SSF56219">
    <property type="entry name" value="DNase I-like"/>
    <property type="match status" value="1"/>
</dbReference>